<protein>
    <submittedName>
        <fullName evidence="2">Uncharacterized protein</fullName>
    </submittedName>
</protein>
<dbReference type="STRING" id="497964.CfE428DRAFT_2926"/>
<feature type="transmembrane region" description="Helical" evidence="1">
    <location>
        <begin position="21"/>
        <end position="42"/>
    </location>
</feature>
<evidence type="ECO:0000313" key="3">
    <source>
        <dbReference type="Proteomes" id="UP000005824"/>
    </source>
</evidence>
<feature type="transmembrane region" description="Helical" evidence="1">
    <location>
        <begin position="148"/>
        <end position="167"/>
    </location>
</feature>
<comment type="caution">
    <text evidence="2">The sequence shown here is derived from an EMBL/GenBank/DDBJ whole genome shotgun (WGS) entry which is preliminary data.</text>
</comment>
<dbReference type="eggNOG" id="ENOG5030YZS">
    <property type="taxonomic scope" value="Bacteria"/>
</dbReference>
<sequence>MKLLDCQIQLKSNHRKEILMKTLYLILVWFGAVVALSVTGAFDTGPGRPPLGLLLAITIPIIVYVVDRSYLHGALLGGIHELDGATAIFLQTQRALGVVFLVEYARGHLPAGFALPAGLGDVAVGLAAPWVAQNLAAKKPHAAAVARFWNYLGIFDLVLALTMGVTHGGPPLGIFASEISNQAVTQYPLSLIPTWAVPLAFILHLRTLQSLGPVVSSLSSRRMATA</sequence>
<name>B4D1Y8_9BACT</name>
<dbReference type="AlphaFoldDB" id="B4D1Y8"/>
<feature type="transmembrane region" description="Helical" evidence="1">
    <location>
        <begin position="48"/>
        <end position="66"/>
    </location>
</feature>
<keyword evidence="1" id="KW-0472">Membrane</keyword>
<keyword evidence="1" id="KW-1133">Transmembrane helix</keyword>
<accession>B4D1Y8</accession>
<feature type="transmembrane region" description="Helical" evidence="1">
    <location>
        <begin position="187"/>
        <end position="205"/>
    </location>
</feature>
<evidence type="ECO:0000313" key="2">
    <source>
        <dbReference type="EMBL" id="EDY19750.1"/>
    </source>
</evidence>
<dbReference type="InParanoid" id="B4D1Y8"/>
<keyword evidence="3" id="KW-1185">Reference proteome</keyword>
<gene>
    <name evidence="2" type="ORF">CfE428DRAFT_2926</name>
</gene>
<keyword evidence="1" id="KW-0812">Transmembrane</keyword>
<organism evidence="2 3">
    <name type="scientific">Chthoniobacter flavus Ellin428</name>
    <dbReference type="NCBI Taxonomy" id="497964"/>
    <lineage>
        <taxon>Bacteria</taxon>
        <taxon>Pseudomonadati</taxon>
        <taxon>Verrucomicrobiota</taxon>
        <taxon>Spartobacteria</taxon>
        <taxon>Chthoniobacterales</taxon>
        <taxon>Chthoniobacteraceae</taxon>
        <taxon>Chthoniobacter</taxon>
    </lineage>
</organism>
<dbReference type="Proteomes" id="UP000005824">
    <property type="component" value="Unassembled WGS sequence"/>
</dbReference>
<reference evidence="2 3" key="1">
    <citation type="journal article" date="2011" name="J. Bacteriol.">
        <title>Genome sequence of Chthoniobacter flavus Ellin428, an aerobic heterotrophic soil bacterium.</title>
        <authorList>
            <person name="Kant R."/>
            <person name="van Passel M.W."/>
            <person name="Palva A."/>
            <person name="Lucas S."/>
            <person name="Lapidus A."/>
            <person name="Glavina Del Rio T."/>
            <person name="Dalin E."/>
            <person name="Tice H."/>
            <person name="Bruce D."/>
            <person name="Goodwin L."/>
            <person name="Pitluck S."/>
            <person name="Larimer F.W."/>
            <person name="Land M.L."/>
            <person name="Hauser L."/>
            <person name="Sangwan P."/>
            <person name="de Vos W.M."/>
            <person name="Janssen P.H."/>
            <person name="Smidt H."/>
        </authorList>
    </citation>
    <scope>NUCLEOTIDE SEQUENCE [LARGE SCALE GENOMIC DNA]</scope>
    <source>
        <strain evidence="2 3">Ellin428</strain>
    </source>
</reference>
<proteinExistence type="predicted"/>
<dbReference type="EMBL" id="ABVL01000007">
    <property type="protein sequence ID" value="EDY19750.1"/>
    <property type="molecule type" value="Genomic_DNA"/>
</dbReference>
<evidence type="ECO:0000256" key="1">
    <source>
        <dbReference type="SAM" id="Phobius"/>
    </source>
</evidence>